<dbReference type="InterPro" id="IPR045755">
    <property type="entry name" value="FtsL-like"/>
</dbReference>
<keyword evidence="2" id="KW-0812">Transmembrane</keyword>
<evidence type="ECO:0000256" key="1">
    <source>
        <dbReference type="SAM" id="Coils"/>
    </source>
</evidence>
<reference evidence="3" key="1">
    <citation type="submission" date="2018-05" db="EMBL/GenBank/DDBJ databases">
        <authorList>
            <person name="Lanie J.A."/>
            <person name="Ng W.-L."/>
            <person name="Kazmierczak K.M."/>
            <person name="Andrzejewski T.M."/>
            <person name="Davidsen T.M."/>
            <person name="Wayne K.J."/>
            <person name="Tettelin H."/>
            <person name="Glass J.I."/>
            <person name="Rusch D."/>
            <person name="Podicherti R."/>
            <person name="Tsui H.-C.T."/>
            <person name="Winkler M.E."/>
        </authorList>
    </citation>
    <scope>NUCLEOTIDE SEQUENCE</scope>
</reference>
<organism evidence="3">
    <name type="scientific">marine metagenome</name>
    <dbReference type="NCBI Taxonomy" id="408172"/>
    <lineage>
        <taxon>unclassified sequences</taxon>
        <taxon>metagenomes</taxon>
        <taxon>ecological metagenomes</taxon>
    </lineage>
</organism>
<keyword evidence="1" id="KW-0175">Coiled coil</keyword>
<evidence type="ECO:0008006" key="4">
    <source>
        <dbReference type="Google" id="ProtNLM"/>
    </source>
</evidence>
<sequence length="105" mass="11969">MRDRLINIIKGNFLINENASGNWSFILIFLLLSIIMISSSHAVDKKVHNISKLNKEIKSLRSEFVDVRSNLMQYQMESSILIKLNEKGIVSSTNPPNKIIVNVKN</sequence>
<dbReference type="AlphaFoldDB" id="A0A381ZRI5"/>
<dbReference type="Pfam" id="PF19579">
    <property type="entry name" value="FtsL_2"/>
    <property type="match status" value="1"/>
</dbReference>
<proteinExistence type="predicted"/>
<accession>A0A381ZRI5</accession>
<evidence type="ECO:0000256" key="2">
    <source>
        <dbReference type="SAM" id="Phobius"/>
    </source>
</evidence>
<name>A0A381ZRI5_9ZZZZ</name>
<evidence type="ECO:0000313" key="3">
    <source>
        <dbReference type="EMBL" id="SVA91819.1"/>
    </source>
</evidence>
<dbReference type="EMBL" id="UINC01022364">
    <property type="protein sequence ID" value="SVA91819.1"/>
    <property type="molecule type" value="Genomic_DNA"/>
</dbReference>
<keyword evidence="2" id="KW-0472">Membrane</keyword>
<protein>
    <recommendedName>
        <fullName evidence="4">S-adenosyl-methyltransferase</fullName>
    </recommendedName>
</protein>
<feature type="coiled-coil region" evidence="1">
    <location>
        <begin position="43"/>
        <end position="70"/>
    </location>
</feature>
<keyword evidence="2" id="KW-1133">Transmembrane helix</keyword>
<feature type="transmembrane region" description="Helical" evidence="2">
    <location>
        <begin position="23"/>
        <end position="43"/>
    </location>
</feature>
<gene>
    <name evidence="3" type="ORF">METZ01_LOCUS144673</name>
</gene>